<dbReference type="EMBL" id="QKZU01000018">
    <property type="protein sequence ID" value="PZX51526.1"/>
    <property type="molecule type" value="Genomic_DNA"/>
</dbReference>
<keyword evidence="1" id="KW-0472">Membrane</keyword>
<dbReference type="AlphaFoldDB" id="A0A2W7QWH4"/>
<evidence type="ECO:0000256" key="1">
    <source>
        <dbReference type="SAM" id="Phobius"/>
    </source>
</evidence>
<keyword evidence="1" id="KW-0812">Transmembrane</keyword>
<keyword evidence="5" id="KW-1185">Reference proteome</keyword>
<dbReference type="OrthoDB" id="981684at2"/>
<feature type="transmembrane region" description="Helical" evidence="1">
    <location>
        <begin position="53"/>
        <end position="74"/>
    </location>
</feature>
<sequence length="85" mass="10118">MNSFELENNTMKVNYEQKAKKNIVKGELGYGIMWLFLSLLIEMLIYFEGVKESYYHILAFILLIPAVYKFVIAIKKYRNIIDEKM</sequence>
<reference evidence="2 4" key="1">
    <citation type="submission" date="2018-06" db="EMBL/GenBank/DDBJ databases">
        <title>Genomic Encyclopedia of Archaeal and Bacterial Type Strains, Phase II (KMG-II): from individual species to whole genera.</title>
        <authorList>
            <person name="Goeker M."/>
        </authorList>
    </citation>
    <scope>NUCLEOTIDE SEQUENCE [LARGE SCALE GENOMIC DNA]</scope>
    <source>
        <strain evidence="2 4">DSM 22686</strain>
    </source>
</reference>
<evidence type="ECO:0000313" key="3">
    <source>
        <dbReference type="EMBL" id="TXD78809.1"/>
    </source>
</evidence>
<dbReference type="Proteomes" id="UP000249115">
    <property type="component" value="Unassembled WGS sequence"/>
</dbReference>
<dbReference type="RefSeq" id="WP_086498865.1">
    <property type="nucleotide sequence ID" value="NZ_MSSV01000002.1"/>
</dbReference>
<comment type="caution">
    <text evidence="2">The sequence shown here is derived from an EMBL/GenBank/DDBJ whole genome shotgun (WGS) entry which is preliminary data.</text>
</comment>
<evidence type="ECO:0000313" key="5">
    <source>
        <dbReference type="Proteomes" id="UP000321927"/>
    </source>
</evidence>
<keyword evidence="1" id="KW-1133">Transmembrane helix</keyword>
<proteinExistence type="predicted"/>
<dbReference type="EMBL" id="VORV01000003">
    <property type="protein sequence ID" value="TXD78809.1"/>
    <property type="molecule type" value="Genomic_DNA"/>
</dbReference>
<evidence type="ECO:0000313" key="4">
    <source>
        <dbReference type="Proteomes" id="UP000249115"/>
    </source>
</evidence>
<evidence type="ECO:0000313" key="2">
    <source>
        <dbReference type="EMBL" id="PZX51526.1"/>
    </source>
</evidence>
<organism evidence="2 4">
    <name type="scientific">Algoriphagus ratkowskyi</name>
    <dbReference type="NCBI Taxonomy" id="57028"/>
    <lineage>
        <taxon>Bacteria</taxon>
        <taxon>Pseudomonadati</taxon>
        <taxon>Bacteroidota</taxon>
        <taxon>Cytophagia</taxon>
        <taxon>Cytophagales</taxon>
        <taxon>Cyclobacteriaceae</taxon>
        <taxon>Algoriphagus</taxon>
    </lineage>
</organism>
<gene>
    <name evidence="3" type="ORF">ESW18_04610</name>
    <name evidence="2" type="ORF">LV84_03683</name>
</gene>
<name>A0A2W7QWH4_9BACT</name>
<reference evidence="3 5" key="2">
    <citation type="submission" date="2019-08" db="EMBL/GenBank/DDBJ databases">
        <title>Genome of Algoriphagus ratkowskyi IC026.</title>
        <authorList>
            <person name="Bowman J.P."/>
        </authorList>
    </citation>
    <scope>NUCLEOTIDE SEQUENCE [LARGE SCALE GENOMIC DNA]</scope>
    <source>
        <strain evidence="3 5">IC026</strain>
    </source>
</reference>
<feature type="transmembrane region" description="Helical" evidence="1">
    <location>
        <begin position="28"/>
        <end position="47"/>
    </location>
</feature>
<dbReference type="Proteomes" id="UP000321927">
    <property type="component" value="Unassembled WGS sequence"/>
</dbReference>
<accession>A0A2W7QWH4</accession>
<protein>
    <submittedName>
        <fullName evidence="2">Uncharacterized protein</fullName>
    </submittedName>
</protein>